<evidence type="ECO:0000256" key="3">
    <source>
        <dbReference type="ARBA" id="ARBA00022475"/>
    </source>
</evidence>
<accession>A0A2X1N4L5</accession>
<evidence type="ECO:0000256" key="2">
    <source>
        <dbReference type="ARBA" id="ARBA00022448"/>
    </source>
</evidence>
<gene>
    <name evidence="8" type="primary">yjeM</name>
    <name evidence="8" type="ORF">NCTC9073_03964</name>
</gene>
<comment type="subcellular location">
    <subcellularLocation>
        <location evidence="1">Cell membrane</location>
        <topology evidence="1">Multi-pass membrane protein</topology>
    </subcellularLocation>
</comment>
<feature type="transmembrane region" description="Helical" evidence="7">
    <location>
        <begin position="83"/>
        <end position="110"/>
    </location>
</feature>
<feature type="transmembrane region" description="Helical" evidence="7">
    <location>
        <begin position="130"/>
        <end position="149"/>
    </location>
</feature>
<dbReference type="GO" id="GO:0022857">
    <property type="term" value="F:transmembrane transporter activity"/>
    <property type="evidence" value="ECO:0007669"/>
    <property type="project" value="InterPro"/>
</dbReference>
<evidence type="ECO:0000313" key="8">
    <source>
        <dbReference type="EMBL" id="SPX12590.1"/>
    </source>
</evidence>
<feature type="transmembrane region" description="Helical" evidence="7">
    <location>
        <begin position="203"/>
        <end position="223"/>
    </location>
</feature>
<dbReference type="AlphaFoldDB" id="A0A2X1N4L5"/>
<protein>
    <submittedName>
        <fullName evidence="8">Transporter</fullName>
    </submittedName>
</protein>
<feature type="transmembrane region" description="Helical" evidence="7">
    <location>
        <begin position="393"/>
        <end position="415"/>
    </location>
</feature>
<dbReference type="GO" id="GO:0005886">
    <property type="term" value="C:plasma membrane"/>
    <property type="evidence" value="ECO:0007669"/>
    <property type="project" value="UniProtKB-SubCell"/>
</dbReference>
<organism evidence="8 9">
    <name type="scientific">Escherichia coli</name>
    <dbReference type="NCBI Taxonomy" id="562"/>
    <lineage>
        <taxon>Bacteria</taxon>
        <taxon>Pseudomonadati</taxon>
        <taxon>Pseudomonadota</taxon>
        <taxon>Gammaproteobacteria</taxon>
        <taxon>Enterobacterales</taxon>
        <taxon>Enterobacteriaceae</taxon>
        <taxon>Escherichia</taxon>
    </lineage>
</organism>
<keyword evidence="6 7" id="KW-0472">Membrane</keyword>
<dbReference type="Proteomes" id="UP000250780">
    <property type="component" value="Unassembled WGS sequence"/>
</dbReference>
<feature type="transmembrane region" description="Helical" evidence="7">
    <location>
        <begin position="311"/>
        <end position="336"/>
    </location>
</feature>
<evidence type="ECO:0000256" key="6">
    <source>
        <dbReference type="ARBA" id="ARBA00023136"/>
    </source>
</evidence>
<feature type="transmembrane region" description="Helical" evidence="7">
    <location>
        <begin position="161"/>
        <end position="183"/>
    </location>
</feature>
<dbReference type="PANTHER" id="PTHR42770:SF15">
    <property type="entry name" value="GLUTAMATE_GAMMA-AMINOBUTYRATE ANTIPORTER-RELATED"/>
    <property type="match status" value="1"/>
</dbReference>
<dbReference type="Pfam" id="PF13520">
    <property type="entry name" value="AA_permease_2"/>
    <property type="match status" value="1"/>
</dbReference>
<dbReference type="InterPro" id="IPR050367">
    <property type="entry name" value="APC_superfamily"/>
</dbReference>
<keyword evidence="5 7" id="KW-1133">Transmembrane helix</keyword>
<feature type="transmembrane region" description="Helical" evidence="7">
    <location>
        <begin position="427"/>
        <end position="448"/>
    </location>
</feature>
<name>A0A2X1N4L5_ECOLX</name>
<sequence>MPHTIKKMSLIGLILMIFTSVFGFANSPSAYYLMGYSAIPFYIFSALLFFIPFALMMAEMGAAYRKEEGGIYSWMNNSVGPRFAFIGTFMWFSSYIIWMVSTSAKVWVPFSTFLYGSDMTQHWRIAGLEPTQVVGLLAVAWMILVTVVASKGINKIARITAVGGIAVMCLNLVLLLVSITILLLNGGHFAQDINFLASPNPGYQSGLAMLSFVVFAIFAYGGIEAVGGLVDKTENPEKNFAKVLFFAAIVISIGYSLAIFLWGVSTNWQQVLSNGSVNLGNITYVLMKSLGMTLGNALHLSPEASLSLGVWFARITGLSMFLAYTGAFFTLCYSPLKAIIQGTPKALWPEPMTRLNAMGMPSIAMWMQCGLVTVFILLVSFGGGTASAFFNKLTLMANVSMTLPYLFLALAFPFFKARQDLDRPFVIFKTHLSAMIATVVVVLVVTFANVFTIIQPVVEAGDWDRHIVDDWRPVFFLAVSDGDLPELLQQSGKKSAVGGGITRCPIVYLTIGRKDRKCLWMTPAGTGITEDEIRALQFSAGDVAEIEQTILSFVDACHTRKWRWWWVAPLTPSKIRDGKRWGNLPDIYCAYLIRCLVFRGELVGYGDLFRMRYSEI</sequence>
<dbReference type="PANTHER" id="PTHR42770">
    <property type="entry name" value="AMINO ACID TRANSPORTER-RELATED"/>
    <property type="match status" value="1"/>
</dbReference>
<dbReference type="InterPro" id="IPR002293">
    <property type="entry name" value="AA/rel_permease1"/>
</dbReference>
<feature type="transmembrane region" description="Helical" evidence="7">
    <location>
        <begin position="39"/>
        <end position="62"/>
    </location>
</feature>
<proteinExistence type="predicted"/>
<keyword evidence="4 7" id="KW-0812">Transmembrane</keyword>
<keyword evidence="3" id="KW-1003">Cell membrane</keyword>
<evidence type="ECO:0000256" key="7">
    <source>
        <dbReference type="SAM" id="Phobius"/>
    </source>
</evidence>
<dbReference type="NCBIfam" id="NF011775">
    <property type="entry name" value="PRK15238.1"/>
    <property type="match status" value="1"/>
</dbReference>
<dbReference type="EMBL" id="UASD01000008">
    <property type="protein sequence ID" value="SPX12590.1"/>
    <property type="molecule type" value="Genomic_DNA"/>
</dbReference>
<reference evidence="8 9" key="1">
    <citation type="submission" date="2018-06" db="EMBL/GenBank/DDBJ databases">
        <authorList>
            <consortium name="Pathogen Informatics"/>
            <person name="Doyle S."/>
        </authorList>
    </citation>
    <scope>NUCLEOTIDE SEQUENCE [LARGE SCALE GENOMIC DNA]</scope>
    <source>
        <strain evidence="8 9">NCTC9073</strain>
    </source>
</reference>
<evidence type="ECO:0000256" key="5">
    <source>
        <dbReference type="ARBA" id="ARBA00022989"/>
    </source>
</evidence>
<evidence type="ECO:0000313" key="9">
    <source>
        <dbReference type="Proteomes" id="UP000250780"/>
    </source>
</evidence>
<feature type="transmembrane region" description="Helical" evidence="7">
    <location>
        <begin position="357"/>
        <end position="381"/>
    </location>
</feature>
<keyword evidence="2" id="KW-0813">Transport</keyword>
<dbReference type="Gene3D" id="1.20.1740.10">
    <property type="entry name" value="Amino acid/polyamine transporter I"/>
    <property type="match status" value="1"/>
</dbReference>
<evidence type="ECO:0000256" key="4">
    <source>
        <dbReference type="ARBA" id="ARBA00022692"/>
    </source>
</evidence>
<feature type="transmembrane region" description="Helical" evidence="7">
    <location>
        <begin position="243"/>
        <end position="264"/>
    </location>
</feature>
<evidence type="ECO:0000256" key="1">
    <source>
        <dbReference type="ARBA" id="ARBA00004651"/>
    </source>
</evidence>